<evidence type="ECO:0000256" key="3">
    <source>
        <dbReference type="ARBA" id="ARBA00022692"/>
    </source>
</evidence>
<proteinExistence type="predicted"/>
<dbReference type="SUPFAM" id="SSF103473">
    <property type="entry name" value="MFS general substrate transporter"/>
    <property type="match status" value="1"/>
</dbReference>
<dbReference type="EMBL" id="JACCBN010000001">
    <property type="protein sequence ID" value="NYD37601.1"/>
    <property type="molecule type" value="Genomic_DNA"/>
</dbReference>
<feature type="transmembrane region" description="Helical" evidence="6">
    <location>
        <begin position="98"/>
        <end position="121"/>
    </location>
</feature>
<feature type="transmembrane region" description="Helical" evidence="6">
    <location>
        <begin position="274"/>
        <end position="293"/>
    </location>
</feature>
<comment type="caution">
    <text evidence="8">The sequence shown here is derived from an EMBL/GenBank/DDBJ whole genome shotgun (WGS) entry which is preliminary data.</text>
</comment>
<sequence>MDARGRGLVALCVTEITSWGTLYYAFPVLLGPITADTGWSSTATVGAFSAGAVVSAITGVVVGRLLDRFGPRGVMTAGSVLGALGLAAVALAPSLVAFYVAWVVVGAGQAATFYPPAFAAITGWYGPDRLRPLTTVTLVAGFASTVFAPLTAALVGSLSWRETYLVLALVVAVVGVPLHATFLRVPWTAPAVRPGTPDDVARAVIRSPRFLGLAAVMALAGFGLYSATINLVGLLEARGAPLGLAAIGLGLIGAGQVGGRLLYAPLSRRTAPGVRVALVVAVGGALVVLVGVLPGPVGLVIAVAVLAGACRGMHTLLQASVVSDRWGTTSFGRVNGIFTAPTTVAVALAPAGGVLVAELAGGFPAGYVVLGALALVAGAVALGL</sequence>
<feature type="transmembrane region" description="Helical" evidence="6">
    <location>
        <begin position="133"/>
        <end position="158"/>
    </location>
</feature>
<dbReference type="Proteomes" id="UP000535890">
    <property type="component" value="Unassembled WGS sequence"/>
</dbReference>
<dbReference type="Pfam" id="PF07690">
    <property type="entry name" value="MFS_1"/>
    <property type="match status" value="1"/>
</dbReference>
<dbReference type="Gene3D" id="1.20.1250.20">
    <property type="entry name" value="MFS general substrate transporter like domains"/>
    <property type="match status" value="1"/>
</dbReference>
<evidence type="ECO:0000256" key="1">
    <source>
        <dbReference type="ARBA" id="ARBA00004651"/>
    </source>
</evidence>
<reference evidence="8 9" key="1">
    <citation type="submission" date="2020-07" db="EMBL/GenBank/DDBJ databases">
        <title>Sequencing the genomes of 1000 actinobacteria strains.</title>
        <authorList>
            <person name="Klenk H.-P."/>
        </authorList>
    </citation>
    <scope>NUCLEOTIDE SEQUENCE [LARGE SCALE GENOMIC DNA]</scope>
    <source>
        <strain evidence="8 9">DSM 45772</strain>
    </source>
</reference>
<dbReference type="InterPro" id="IPR020846">
    <property type="entry name" value="MFS_dom"/>
</dbReference>
<keyword evidence="5 6" id="KW-0472">Membrane</keyword>
<evidence type="ECO:0000259" key="7">
    <source>
        <dbReference type="PROSITE" id="PS50850"/>
    </source>
</evidence>
<comment type="subcellular location">
    <subcellularLocation>
        <location evidence="1">Cell membrane</location>
        <topology evidence="1">Multi-pass membrane protein</topology>
    </subcellularLocation>
</comment>
<dbReference type="InterPro" id="IPR036259">
    <property type="entry name" value="MFS_trans_sf"/>
</dbReference>
<gene>
    <name evidence="8" type="ORF">BJ983_003703</name>
</gene>
<protein>
    <submittedName>
        <fullName evidence="8">MFS family permease</fullName>
    </submittedName>
</protein>
<feature type="transmembrane region" description="Helical" evidence="6">
    <location>
        <begin position="334"/>
        <end position="357"/>
    </location>
</feature>
<dbReference type="PANTHER" id="PTHR43385:SF1">
    <property type="entry name" value="RIBOFLAVIN TRANSPORTER RIBJ"/>
    <property type="match status" value="1"/>
</dbReference>
<dbReference type="GO" id="GO:0005886">
    <property type="term" value="C:plasma membrane"/>
    <property type="evidence" value="ECO:0007669"/>
    <property type="project" value="UniProtKB-SubCell"/>
</dbReference>
<accession>A0A7Y9DY56</accession>
<evidence type="ECO:0000256" key="6">
    <source>
        <dbReference type="SAM" id="Phobius"/>
    </source>
</evidence>
<dbReference type="PANTHER" id="PTHR43385">
    <property type="entry name" value="RIBOFLAVIN TRANSPORTER RIBJ"/>
    <property type="match status" value="1"/>
</dbReference>
<evidence type="ECO:0000256" key="4">
    <source>
        <dbReference type="ARBA" id="ARBA00022989"/>
    </source>
</evidence>
<keyword evidence="2" id="KW-0813">Transport</keyword>
<keyword evidence="9" id="KW-1185">Reference proteome</keyword>
<dbReference type="PROSITE" id="PS50850">
    <property type="entry name" value="MFS"/>
    <property type="match status" value="1"/>
</dbReference>
<feature type="transmembrane region" description="Helical" evidence="6">
    <location>
        <begin position="241"/>
        <end position="262"/>
    </location>
</feature>
<keyword evidence="3 6" id="KW-0812">Transmembrane</keyword>
<dbReference type="InterPro" id="IPR052983">
    <property type="entry name" value="MFS_Riboflavin_Transporter"/>
</dbReference>
<feature type="transmembrane region" description="Helical" evidence="6">
    <location>
        <begin position="210"/>
        <end position="235"/>
    </location>
</feature>
<evidence type="ECO:0000256" key="5">
    <source>
        <dbReference type="ARBA" id="ARBA00023136"/>
    </source>
</evidence>
<feature type="transmembrane region" description="Helical" evidence="6">
    <location>
        <begin position="164"/>
        <end position="183"/>
    </location>
</feature>
<feature type="domain" description="Major facilitator superfamily (MFS) profile" evidence="7">
    <location>
        <begin position="1"/>
        <end position="384"/>
    </location>
</feature>
<evidence type="ECO:0000256" key="2">
    <source>
        <dbReference type="ARBA" id="ARBA00022448"/>
    </source>
</evidence>
<keyword evidence="4 6" id="KW-1133">Transmembrane helix</keyword>
<evidence type="ECO:0000313" key="9">
    <source>
        <dbReference type="Proteomes" id="UP000535890"/>
    </source>
</evidence>
<feature type="transmembrane region" description="Helical" evidence="6">
    <location>
        <begin position="363"/>
        <end position="382"/>
    </location>
</feature>
<feature type="transmembrane region" description="Helical" evidence="6">
    <location>
        <begin position="73"/>
        <end position="92"/>
    </location>
</feature>
<evidence type="ECO:0000313" key="8">
    <source>
        <dbReference type="EMBL" id="NYD37601.1"/>
    </source>
</evidence>
<dbReference type="AlphaFoldDB" id="A0A7Y9DY56"/>
<dbReference type="InterPro" id="IPR011701">
    <property type="entry name" value="MFS"/>
</dbReference>
<feature type="transmembrane region" description="Helical" evidence="6">
    <location>
        <begin position="46"/>
        <end position="66"/>
    </location>
</feature>
<dbReference type="GO" id="GO:0022857">
    <property type="term" value="F:transmembrane transporter activity"/>
    <property type="evidence" value="ECO:0007669"/>
    <property type="project" value="InterPro"/>
</dbReference>
<name>A0A7Y9DY56_9PSEU</name>
<feature type="transmembrane region" description="Helical" evidence="6">
    <location>
        <begin position="7"/>
        <end position="26"/>
    </location>
</feature>
<feature type="transmembrane region" description="Helical" evidence="6">
    <location>
        <begin position="299"/>
        <end position="322"/>
    </location>
</feature>
<organism evidence="8 9">
    <name type="scientific">Actinomycetospora corticicola</name>
    <dbReference type="NCBI Taxonomy" id="663602"/>
    <lineage>
        <taxon>Bacteria</taxon>
        <taxon>Bacillati</taxon>
        <taxon>Actinomycetota</taxon>
        <taxon>Actinomycetes</taxon>
        <taxon>Pseudonocardiales</taxon>
        <taxon>Pseudonocardiaceae</taxon>
        <taxon>Actinomycetospora</taxon>
    </lineage>
</organism>
<dbReference type="RefSeq" id="WP_218890343.1">
    <property type="nucleotide sequence ID" value="NZ_BAABHP010000025.1"/>
</dbReference>